<organism evidence="12 13">
    <name type="scientific">Candidatus Nitrospira inopinata</name>
    <dbReference type="NCBI Taxonomy" id="1715989"/>
    <lineage>
        <taxon>Bacteria</taxon>
        <taxon>Pseudomonadati</taxon>
        <taxon>Nitrospirota</taxon>
        <taxon>Nitrospiria</taxon>
        <taxon>Nitrospirales</taxon>
        <taxon>Nitrospiraceae</taxon>
        <taxon>Nitrospira</taxon>
    </lineage>
</organism>
<reference evidence="13" key="1">
    <citation type="submission" date="2015-09" db="EMBL/GenBank/DDBJ databases">
        <authorList>
            <person name="Daims H."/>
        </authorList>
    </citation>
    <scope>NUCLEOTIDE SEQUENCE [LARGE SCALE GENOMIC DNA]</scope>
</reference>
<evidence type="ECO:0000256" key="6">
    <source>
        <dbReference type="ARBA" id="ARBA00023002"/>
    </source>
</evidence>
<keyword evidence="6 9" id="KW-0560">Oxidoreductase</keyword>
<dbReference type="GO" id="GO:0052693">
    <property type="term" value="F:epoxyqueuosine reductase activity"/>
    <property type="evidence" value="ECO:0007669"/>
    <property type="project" value="UniProtKB-UniRule"/>
</dbReference>
<dbReference type="InterPro" id="IPR017900">
    <property type="entry name" value="4Fe4S_Fe_S_CS"/>
</dbReference>
<accession>A0A0S4KXF2</accession>
<proteinExistence type="inferred from homology"/>
<evidence type="ECO:0000256" key="1">
    <source>
        <dbReference type="ARBA" id="ARBA00022485"/>
    </source>
</evidence>
<comment type="subunit">
    <text evidence="9">Monomer.</text>
</comment>
<dbReference type="EMBL" id="LN885086">
    <property type="protein sequence ID" value="CUQ67206.1"/>
    <property type="molecule type" value="Genomic_DNA"/>
</dbReference>
<dbReference type="InterPro" id="IPR004453">
    <property type="entry name" value="QueG"/>
</dbReference>
<feature type="compositionally biased region" description="Polar residues" evidence="10">
    <location>
        <begin position="334"/>
        <end position="344"/>
    </location>
</feature>
<evidence type="ECO:0000313" key="13">
    <source>
        <dbReference type="Proteomes" id="UP000066284"/>
    </source>
</evidence>
<feature type="binding site" evidence="9">
    <location>
        <position position="233"/>
    </location>
    <ligand>
        <name>cob(II)alamin</name>
        <dbReference type="ChEBI" id="CHEBI:16304"/>
    </ligand>
</feature>
<feature type="binding site" evidence="9">
    <location>
        <position position="231"/>
    </location>
    <ligand>
        <name>[4Fe-4S] cluster</name>
        <dbReference type="ChEBI" id="CHEBI:49883"/>
        <label>2</label>
    </ligand>
</feature>
<comment type="caution">
    <text evidence="9">Lacks conserved residue(s) required for the propagation of feature annotation.</text>
</comment>
<keyword evidence="13" id="KW-1185">Reference proteome</keyword>
<keyword evidence="9" id="KW-0170">Cobalt</keyword>
<feature type="binding site" evidence="9">
    <location>
        <position position="215"/>
    </location>
    <ligand>
        <name>[4Fe-4S] cluster</name>
        <dbReference type="ChEBI" id="CHEBI:49883"/>
        <label>2</label>
    </ligand>
</feature>
<feature type="binding site" evidence="9">
    <location>
        <begin position="261"/>
        <end position="262"/>
    </location>
    <ligand>
        <name>cob(II)alamin</name>
        <dbReference type="ChEBI" id="CHEBI:16304"/>
    </ligand>
</feature>
<dbReference type="UniPathway" id="UPA00392"/>
<comment type="cofactor">
    <cofactor evidence="9">
        <name>[4Fe-4S] cluster</name>
        <dbReference type="ChEBI" id="CHEBI:49883"/>
    </cofactor>
    <text evidence="9">Binds 2 [4Fe-4S] clusters per monomer.</text>
</comment>
<feature type="binding site" evidence="9">
    <location>
        <position position="211"/>
    </location>
    <ligand>
        <name>[4Fe-4S] cluster</name>
        <dbReference type="ChEBI" id="CHEBI:49883"/>
        <label>1</label>
    </ligand>
</feature>
<keyword evidence="2 9" id="KW-0963">Cytoplasm</keyword>
<feature type="binding site" evidence="9">
    <location>
        <position position="268"/>
    </location>
    <ligand>
        <name>[4Fe-4S] cluster</name>
        <dbReference type="ChEBI" id="CHEBI:49883"/>
        <label>1</label>
    </ligand>
</feature>
<feature type="binding site" evidence="9">
    <location>
        <position position="264"/>
    </location>
    <ligand>
        <name>[4Fe-4S] cluster</name>
        <dbReference type="ChEBI" id="CHEBI:49883"/>
        <label>2</label>
    </ligand>
</feature>
<comment type="similarity">
    <text evidence="9">Belongs to the QueG family.</text>
</comment>
<keyword evidence="5 9" id="KW-0671">Queuosine biosynthesis</keyword>
<comment type="subcellular location">
    <subcellularLocation>
        <location evidence="9">Cytoplasm</location>
    </subcellularLocation>
</comment>
<sequence length="344" mass="38244">MTLTESIKREAFALGFDAVGIARIDEQERSRADAGSRADARPASVASSPNLLLNRLGEWLRRGYQGTMAWMSRDPAKRSDPRLVLPGCRSIISVGLNYLTEHRADERPGHGRIARYAWGQDYHKVFRDRLRQLERRIQSLAPDAHTRSYADTGPIMEKAWAERAGLGWIGKHSNLVSAEHGSWLLLGEVLTTLVLDADEPATDLCGSCSLCVQACPTGAIVEPYVVDATRCISYLTIELRGPQEEIPTDLQQRMDNKIFGCDDCLDVCPFNLRAEPTDEPTFQPMPLALAPNLDTLSGLDESTFSALFQRSPIRRAKLDGLRRNAAIAQRNQRSHSQSPLQPKP</sequence>
<comment type="function">
    <text evidence="9">Catalyzes the conversion of epoxyqueuosine (oQ) to queuosine (Q), which is a hypermodified base found in the wobble positions of tRNA(Asp), tRNA(Asn), tRNA(His) and tRNA(Tyr).</text>
</comment>
<dbReference type="EC" id="1.17.99.6" evidence="9"/>
<feature type="binding site" evidence="9">
    <location>
        <position position="175"/>
    </location>
    <ligand>
        <name>cob(II)alamin</name>
        <dbReference type="ChEBI" id="CHEBI:16304"/>
    </ligand>
</feature>
<dbReference type="Pfam" id="PF08331">
    <property type="entry name" value="QueG_DUF1730"/>
    <property type="match status" value="1"/>
</dbReference>
<evidence type="ECO:0000256" key="9">
    <source>
        <dbReference type="HAMAP-Rule" id="MF_00916"/>
    </source>
</evidence>
<dbReference type="Gene3D" id="3.30.70.20">
    <property type="match status" value="1"/>
</dbReference>
<feature type="binding site" evidence="9">
    <location>
        <position position="261"/>
    </location>
    <ligand>
        <name>[4Fe-4S] cluster</name>
        <dbReference type="ChEBI" id="CHEBI:49883"/>
        <label>2</label>
    </ligand>
</feature>
<evidence type="ECO:0000259" key="11">
    <source>
        <dbReference type="PROSITE" id="PS51379"/>
    </source>
</evidence>
<dbReference type="OrthoDB" id="9784571at2"/>
<feature type="binding site" evidence="9">
    <location>
        <position position="205"/>
    </location>
    <ligand>
        <name>[4Fe-4S] cluster</name>
        <dbReference type="ChEBI" id="CHEBI:49883"/>
        <label>1</label>
    </ligand>
</feature>
<feature type="binding site" evidence="9">
    <location>
        <position position="186"/>
    </location>
    <ligand>
        <name>cob(II)alamin</name>
        <dbReference type="ChEBI" id="CHEBI:16304"/>
    </ligand>
</feature>
<keyword evidence="4 9" id="KW-0479">Metal-binding</keyword>
<dbReference type="InterPro" id="IPR013542">
    <property type="entry name" value="QueG_DUF1730"/>
</dbReference>
<keyword evidence="8 9" id="KW-0411">Iron-sulfur</keyword>
<evidence type="ECO:0000256" key="3">
    <source>
        <dbReference type="ARBA" id="ARBA00022694"/>
    </source>
</evidence>
<comment type="catalytic activity">
    <reaction evidence="9">
        <text>epoxyqueuosine(34) in tRNA + AH2 = queuosine(34) in tRNA + A + H2O</text>
        <dbReference type="Rhea" id="RHEA:32159"/>
        <dbReference type="Rhea" id="RHEA-COMP:18571"/>
        <dbReference type="Rhea" id="RHEA-COMP:18582"/>
        <dbReference type="ChEBI" id="CHEBI:13193"/>
        <dbReference type="ChEBI" id="CHEBI:15377"/>
        <dbReference type="ChEBI" id="CHEBI:17499"/>
        <dbReference type="ChEBI" id="CHEBI:194431"/>
        <dbReference type="ChEBI" id="CHEBI:194443"/>
        <dbReference type="EC" id="1.17.99.6"/>
    </reaction>
</comment>
<dbReference type="PANTHER" id="PTHR30002:SF4">
    <property type="entry name" value="EPOXYQUEUOSINE REDUCTASE"/>
    <property type="match status" value="1"/>
</dbReference>
<feature type="region of interest" description="Disordered" evidence="10">
    <location>
        <begin position="325"/>
        <end position="344"/>
    </location>
</feature>
<dbReference type="Pfam" id="PF13484">
    <property type="entry name" value="Fer4_16"/>
    <property type="match status" value="1"/>
</dbReference>
<evidence type="ECO:0000256" key="7">
    <source>
        <dbReference type="ARBA" id="ARBA00023004"/>
    </source>
</evidence>
<dbReference type="GO" id="GO:0051539">
    <property type="term" value="F:4 iron, 4 sulfur cluster binding"/>
    <property type="evidence" value="ECO:0007669"/>
    <property type="project" value="UniProtKB-KW"/>
</dbReference>
<evidence type="ECO:0000256" key="5">
    <source>
        <dbReference type="ARBA" id="ARBA00022785"/>
    </source>
</evidence>
<dbReference type="STRING" id="1715989.NITINOP_2234"/>
<dbReference type="RefSeq" id="WP_062485365.1">
    <property type="nucleotide sequence ID" value="NZ_LN885086.1"/>
</dbReference>
<feature type="binding site" evidence="9">
    <location>
        <position position="78"/>
    </location>
    <ligand>
        <name>cob(II)alamin</name>
        <dbReference type="ChEBI" id="CHEBI:16304"/>
    </ligand>
</feature>
<dbReference type="GO" id="GO:0008616">
    <property type="term" value="P:tRNA queuosine(34) biosynthetic process"/>
    <property type="evidence" value="ECO:0007669"/>
    <property type="project" value="UniProtKB-UniRule"/>
</dbReference>
<dbReference type="NCBIfam" id="TIGR00276">
    <property type="entry name" value="tRNA epoxyqueuosine(34) reductase QueG"/>
    <property type="match status" value="1"/>
</dbReference>
<evidence type="ECO:0000313" key="12">
    <source>
        <dbReference type="EMBL" id="CUQ67206.1"/>
    </source>
</evidence>
<dbReference type="HAMAP" id="MF_00916">
    <property type="entry name" value="QueG"/>
    <property type="match status" value="1"/>
</dbReference>
<evidence type="ECO:0000256" key="8">
    <source>
        <dbReference type="ARBA" id="ARBA00023014"/>
    </source>
</evidence>
<dbReference type="PROSITE" id="PS00198">
    <property type="entry name" value="4FE4S_FER_1"/>
    <property type="match status" value="1"/>
</dbReference>
<dbReference type="Proteomes" id="UP000066284">
    <property type="component" value="Chromosome 1"/>
</dbReference>
<evidence type="ECO:0000256" key="10">
    <source>
        <dbReference type="SAM" id="MobiDB-lite"/>
    </source>
</evidence>
<dbReference type="InterPro" id="IPR017896">
    <property type="entry name" value="4Fe4S_Fe-S-bd"/>
</dbReference>
<dbReference type="GO" id="GO:0031419">
    <property type="term" value="F:cobalamin binding"/>
    <property type="evidence" value="ECO:0007669"/>
    <property type="project" value="UniProtKB-KW"/>
</dbReference>
<comment type="pathway">
    <text evidence="9">tRNA modification; tRNA-queuosine biosynthesis.</text>
</comment>
<keyword evidence="3 9" id="KW-0819">tRNA processing</keyword>
<dbReference type="AlphaFoldDB" id="A0A0S4KXF2"/>
<dbReference type="SUPFAM" id="SSF46548">
    <property type="entry name" value="alpha-helical ferredoxin"/>
    <property type="match status" value="1"/>
</dbReference>
<feature type="binding site" evidence="9">
    <location>
        <position position="151"/>
    </location>
    <ligand>
        <name>cob(II)alamin</name>
        <dbReference type="ChEBI" id="CHEBI:16304"/>
    </ligand>
</feature>
<protein>
    <recommendedName>
        <fullName evidence="9">Epoxyqueuosine reductase</fullName>
        <ecNumber evidence="9">1.17.99.6</ecNumber>
    </recommendedName>
    <alternativeName>
        <fullName evidence="9">Queuosine biosynthesis protein QueG</fullName>
    </alternativeName>
</protein>
<evidence type="ECO:0000256" key="2">
    <source>
        <dbReference type="ARBA" id="ARBA00022490"/>
    </source>
</evidence>
<dbReference type="KEGG" id="nio:NITINOP_2234"/>
<dbReference type="GO" id="GO:0046872">
    <property type="term" value="F:metal ion binding"/>
    <property type="evidence" value="ECO:0007669"/>
    <property type="project" value="UniProtKB-KW"/>
</dbReference>
<feature type="domain" description="4Fe-4S ferredoxin-type" evidence="11">
    <location>
        <begin position="196"/>
        <end position="225"/>
    </location>
</feature>
<keyword evidence="9" id="KW-0846">Cobalamin</keyword>
<evidence type="ECO:0000256" key="4">
    <source>
        <dbReference type="ARBA" id="ARBA00022723"/>
    </source>
</evidence>
<feature type="binding site" evidence="9">
    <location>
        <position position="208"/>
    </location>
    <ligand>
        <name>[4Fe-4S] cluster</name>
        <dbReference type="ChEBI" id="CHEBI:49883"/>
        <label>1</label>
    </ligand>
</feature>
<name>A0A0S4KXF2_9BACT</name>
<feature type="active site" description="Proton donor" evidence="9">
    <location>
        <position position="151"/>
    </location>
</feature>
<comment type="cofactor">
    <cofactor evidence="9">
        <name>cob(II)alamin</name>
        <dbReference type="ChEBI" id="CHEBI:16304"/>
    </cofactor>
</comment>
<gene>
    <name evidence="12" type="primary">yjeS</name>
    <name evidence="9" type="synonym">queG</name>
    <name evidence="12" type="ORF">NITINOP_2234</name>
</gene>
<dbReference type="PANTHER" id="PTHR30002">
    <property type="entry name" value="EPOXYQUEUOSINE REDUCTASE"/>
    <property type="match status" value="1"/>
</dbReference>
<dbReference type="GO" id="GO:0005737">
    <property type="term" value="C:cytoplasm"/>
    <property type="evidence" value="ECO:0007669"/>
    <property type="project" value="UniProtKB-SubCell"/>
</dbReference>
<keyword evidence="1 9" id="KW-0004">4Fe-4S</keyword>
<dbReference type="PROSITE" id="PS51379">
    <property type="entry name" value="4FE4S_FER_2"/>
    <property type="match status" value="1"/>
</dbReference>
<keyword evidence="7 9" id="KW-0408">Iron</keyword>